<organism evidence="1 2">
    <name type="scientific">Corchorus capsularis</name>
    <name type="common">Jute</name>
    <dbReference type="NCBI Taxonomy" id="210143"/>
    <lineage>
        <taxon>Eukaryota</taxon>
        <taxon>Viridiplantae</taxon>
        <taxon>Streptophyta</taxon>
        <taxon>Embryophyta</taxon>
        <taxon>Tracheophyta</taxon>
        <taxon>Spermatophyta</taxon>
        <taxon>Magnoliopsida</taxon>
        <taxon>eudicotyledons</taxon>
        <taxon>Gunneridae</taxon>
        <taxon>Pentapetalae</taxon>
        <taxon>rosids</taxon>
        <taxon>malvids</taxon>
        <taxon>Malvales</taxon>
        <taxon>Malvaceae</taxon>
        <taxon>Grewioideae</taxon>
        <taxon>Apeibeae</taxon>
        <taxon>Corchorus</taxon>
    </lineage>
</organism>
<gene>
    <name evidence="1" type="ORF">CCACVL1_14669</name>
</gene>
<sequence length="49" mass="5301">MASNLKSSITSPISRALLASPKALSASPYRFLPSRKHSSFTIKAVQPEK</sequence>
<dbReference type="EMBL" id="AWWV01010618">
    <property type="protein sequence ID" value="OMO78069.1"/>
    <property type="molecule type" value="Genomic_DNA"/>
</dbReference>
<proteinExistence type="predicted"/>
<feature type="non-terminal residue" evidence="1">
    <location>
        <position position="49"/>
    </location>
</feature>
<comment type="caution">
    <text evidence="1">The sequence shown here is derived from an EMBL/GenBank/DDBJ whole genome shotgun (WGS) entry which is preliminary data.</text>
</comment>
<dbReference type="Proteomes" id="UP000188268">
    <property type="component" value="Unassembled WGS sequence"/>
</dbReference>
<evidence type="ECO:0000313" key="2">
    <source>
        <dbReference type="Proteomes" id="UP000188268"/>
    </source>
</evidence>
<dbReference type="AlphaFoldDB" id="A0A1R3I693"/>
<name>A0A1R3I693_COCAP</name>
<keyword evidence="2" id="KW-1185">Reference proteome</keyword>
<protein>
    <submittedName>
        <fullName evidence="1">Photosystem I reaction center subunit XI, chloroplastic-like protein</fullName>
    </submittedName>
</protein>
<evidence type="ECO:0000313" key="1">
    <source>
        <dbReference type="EMBL" id="OMO78069.1"/>
    </source>
</evidence>
<reference evidence="1 2" key="1">
    <citation type="submission" date="2013-09" db="EMBL/GenBank/DDBJ databases">
        <title>Corchorus capsularis genome sequencing.</title>
        <authorList>
            <person name="Alam M."/>
            <person name="Haque M.S."/>
            <person name="Islam M.S."/>
            <person name="Emdad E.M."/>
            <person name="Islam M.M."/>
            <person name="Ahmed B."/>
            <person name="Halim A."/>
            <person name="Hossen Q.M.M."/>
            <person name="Hossain M.Z."/>
            <person name="Ahmed R."/>
            <person name="Khan M.M."/>
            <person name="Islam R."/>
            <person name="Rashid M.M."/>
            <person name="Khan S.A."/>
            <person name="Rahman M.S."/>
            <person name="Alam M."/>
        </authorList>
    </citation>
    <scope>NUCLEOTIDE SEQUENCE [LARGE SCALE GENOMIC DNA]</scope>
    <source>
        <strain evidence="2">cv. CVL-1</strain>
        <tissue evidence="1">Whole seedling</tissue>
    </source>
</reference>
<dbReference type="Gramene" id="OMO78069">
    <property type="protein sequence ID" value="OMO78069"/>
    <property type="gene ID" value="CCACVL1_14669"/>
</dbReference>
<accession>A0A1R3I693</accession>